<keyword evidence="6 7" id="KW-0472">Membrane</keyword>
<feature type="transmembrane region" description="Helical" evidence="7">
    <location>
        <begin position="28"/>
        <end position="49"/>
    </location>
</feature>
<evidence type="ECO:0000256" key="7">
    <source>
        <dbReference type="HAMAP-Rule" id="MF_01456"/>
    </source>
</evidence>
<evidence type="ECO:0000256" key="2">
    <source>
        <dbReference type="ARBA" id="ARBA00010519"/>
    </source>
</evidence>
<keyword evidence="9" id="KW-1185">Reference proteome</keyword>
<reference evidence="8 9" key="1">
    <citation type="submission" date="2020-05" db="EMBL/GenBank/DDBJ databases">
        <title>Distinct polysaccharide utilization as determinants for interspecies competition between intestinal Prevotella spp.</title>
        <authorList>
            <person name="Galvez E.J.C."/>
            <person name="Iljazovic A."/>
            <person name="Strowig T."/>
        </authorList>
    </citation>
    <scope>NUCLEOTIDE SEQUENCE [LARGE SCALE GENOMIC DNA]</scope>
    <source>
        <strain evidence="8 9">PMUR</strain>
    </source>
</reference>
<comment type="catalytic activity">
    <reaction evidence="7">
        <text>a quinone + NADH + 5 H(+)(in) = a quinol + NAD(+) + 4 H(+)(out)</text>
        <dbReference type="Rhea" id="RHEA:57888"/>
        <dbReference type="ChEBI" id="CHEBI:15378"/>
        <dbReference type="ChEBI" id="CHEBI:24646"/>
        <dbReference type="ChEBI" id="CHEBI:57540"/>
        <dbReference type="ChEBI" id="CHEBI:57945"/>
        <dbReference type="ChEBI" id="CHEBI:132124"/>
    </reaction>
</comment>
<evidence type="ECO:0000313" key="8">
    <source>
        <dbReference type="EMBL" id="NPD91485.1"/>
    </source>
</evidence>
<keyword evidence="7" id="KW-0874">Quinone</keyword>
<feature type="transmembrane region" description="Helical" evidence="7">
    <location>
        <begin position="61"/>
        <end position="87"/>
    </location>
</feature>
<dbReference type="Pfam" id="PF00420">
    <property type="entry name" value="Oxidored_q2"/>
    <property type="match status" value="1"/>
</dbReference>
<evidence type="ECO:0000256" key="4">
    <source>
        <dbReference type="ARBA" id="ARBA00022692"/>
    </source>
</evidence>
<dbReference type="Proteomes" id="UP000714420">
    <property type="component" value="Unassembled WGS sequence"/>
</dbReference>
<comment type="function">
    <text evidence="7">NDH-1 shuttles electrons from NADH, via FMN and iron-sulfur (Fe-S) centers, to quinones in the respiratory chain. The immediate electron acceptor for the enzyme in this species is believed to be a menaquinone. Couples the redox reaction to proton translocation (for every two electrons transferred, four hydrogen ions are translocated across the cytoplasmic membrane), and thus conserves the redox energy in a proton gradient.</text>
</comment>
<name>A0ABX2AL30_9BACT</name>
<keyword evidence="7" id="KW-1003">Cell membrane</keyword>
<protein>
    <recommendedName>
        <fullName evidence="7">NADH-quinone oxidoreductase subunit K</fullName>
        <ecNumber evidence="7">7.1.1.-</ecNumber>
    </recommendedName>
    <alternativeName>
        <fullName evidence="7">NADH dehydrogenase I subunit K</fullName>
    </alternativeName>
    <alternativeName>
        <fullName evidence="7">NDH-1 subunit K</fullName>
    </alternativeName>
</protein>
<comment type="subcellular location">
    <subcellularLocation>
        <location evidence="7">Cell membrane</location>
        <topology evidence="7">Multi-pass membrane protein</topology>
    </subcellularLocation>
    <subcellularLocation>
        <location evidence="1">Membrane</location>
        <topology evidence="1">Multi-pass membrane protein</topology>
    </subcellularLocation>
</comment>
<evidence type="ECO:0000256" key="1">
    <source>
        <dbReference type="ARBA" id="ARBA00004141"/>
    </source>
</evidence>
<keyword evidence="5 7" id="KW-1133">Transmembrane helix</keyword>
<dbReference type="PANTHER" id="PTHR11434">
    <property type="entry name" value="NADH-UBIQUINONE OXIDOREDUCTASE SUBUNIT ND4L"/>
    <property type="match status" value="1"/>
</dbReference>
<evidence type="ECO:0000313" key="9">
    <source>
        <dbReference type="Proteomes" id="UP000714420"/>
    </source>
</evidence>
<keyword evidence="8" id="KW-0560">Oxidoreductase</keyword>
<evidence type="ECO:0000256" key="6">
    <source>
        <dbReference type="ARBA" id="ARBA00023136"/>
    </source>
</evidence>
<comment type="subunit">
    <text evidence="7">NDH-1 is composed of 14 different subunits. Subunits NuoA, H, J, K, L, M, N constitute the membrane sector of the complex.</text>
</comment>
<comment type="caution">
    <text evidence="8">The sequence shown here is derived from an EMBL/GenBank/DDBJ whole genome shotgun (WGS) entry which is preliminary data.</text>
</comment>
<keyword evidence="7" id="KW-0520">NAD</keyword>
<sequence>MVPVEFYFVLSALLFFIGVFGFVTRRNLIAMLISIELVLNAVDINFAAFNRMLFPDGQLEGFFMSLFSIGVSAAESAVAIAIIINVYRNFHSDQVNSIENMKY</sequence>
<keyword evidence="7" id="KW-1278">Translocase</keyword>
<evidence type="ECO:0000256" key="3">
    <source>
        <dbReference type="ARBA" id="ARBA00022448"/>
    </source>
</evidence>
<dbReference type="PANTHER" id="PTHR11434:SF16">
    <property type="entry name" value="NADH-UBIQUINONE OXIDOREDUCTASE CHAIN 4L"/>
    <property type="match status" value="1"/>
</dbReference>
<dbReference type="EMBL" id="JABKKF010000002">
    <property type="protein sequence ID" value="NPD91485.1"/>
    <property type="molecule type" value="Genomic_DNA"/>
</dbReference>
<dbReference type="Gene3D" id="1.10.287.3510">
    <property type="match status" value="1"/>
</dbReference>
<accession>A0ABX2AL30</accession>
<dbReference type="HAMAP" id="MF_01456">
    <property type="entry name" value="NDH1_NuoK"/>
    <property type="match status" value="1"/>
</dbReference>
<dbReference type="NCBIfam" id="NF004320">
    <property type="entry name" value="PRK05715.1-2"/>
    <property type="match status" value="1"/>
</dbReference>
<dbReference type="RefSeq" id="WP_172274072.1">
    <property type="nucleotide sequence ID" value="NZ_CASGMU010000002.1"/>
</dbReference>
<keyword evidence="4 7" id="KW-0812">Transmembrane</keyword>
<evidence type="ECO:0000256" key="5">
    <source>
        <dbReference type="ARBA" id="ARBA00022989"/>
    </source>
</evidence>
<keyword evidence="3 7" id="KW-0813">Transport</keyword>
<dbReference type="GO" id="GO:0016491">
    <property type="term" value="F:oxidoreductase activity"/>
    <property type="evidence" value="ECO:0007669"/>
    <property type="project" value="UniProtKB-KW"/>
</dbReference>
<dbReference type="EC" id="7.1.1.-" evidence="7"/>
<dbReference type="InterPro" id="IPR001133">
    <property type="entry name" value="NADH_UbQ_OxRdtase_chain4L/K"/>
</dbReference>
<organism evidence="8 9">
    <name type="scientific">Xylanibacter muris</name>
    <dbReference type="NCBI Taxonomy" id="2736290"/>
    <lineage>
        <taxon>Bacteria</taxon>
        <taxon>Pseudomonadati</taxon>
        <taxon>Bacteroidota</taxon>
        <taxon>Bacteroidia</taxon>
        <taxon>Bacteroidales</taxon>
        <taxon>Prevotellaceae</taxon>
        <taxon>Xylanibacter</taxon>
    </lineage>
</organism>
<feature type="transmembrane region" description="Helical" evidence="7">
    <location>
        <begin position="6"/>
        <end position="23"/>
    </location>
</feature>
<proteinExistence type="inferred from homology"/>
<dbReference type="InterPro" id="IPR039428">
    <property type="entry name" value="NUOK/Mnh_C1-like"/>
</dbReference>
<comment type="similarity">
    <text evidence="2 7">Belongs to the complex I subunit 4L family.</text>
</comment>
<gene>
    <name evidence="7 8" type="primary">nuoK</name>
    <name evidence="8" type="ORF">HPS56_03800</name>
</gene>